<evidence type="ECO:0000256" key="1">
    <source>
        <dbReference type="ARBA" id="ARBA00004651"/>
    </source>
</evidence>
<sequence length="258" mass="27975">MHLDLLDLMNWYYALGGQQKGPVSDMEFTTLVRDGVILPKTLVWREGQPEWQALEKARPDLMVVSNAPVIGGVAVPEENKDVLVQQLREGAVIGVGATGSATDLPYAGFWIRVGAKLIDWVVLTIFMVIVALIGVMGLGVGAEFFESLSSGRMENDPEVAMAMAMFQLGFMVVIWGAVVAYNAVMVAMWGGTLGKLAVGIRVVTADGGKVTFGRAVGRAFADLISYAVCQLLYLMVAFDEPQKRALHDHICATRVVRK</sequence>
<dbReference type="InterPro" id="IPR025640">
    <property type="entry name" value="GYF_2"/>
</dbReference>
<dbReference type="InterPro" id="IPR051791">
    <property type="entry name" value="Pra-immunoreactive"/>
</dbReference>
<evidence type="ECO:0000259" key="7">
    <source>
        <dbReference type="Pfam" id="PF06271"/>
    </source>
</evidence>
<keyword evidence="5 6" id="KW-0472">Membrane</keyword>
<evidence type="ECO:0000313" key="10">
    <source>
        <dbReference type="Proteomes" id="UP000306196"/>
    </source>
</evidence>
<dbReference type="PANTHER" id="PTHR36115:SF4">
    <property type="entry name" value="MEMBRANE PROTEIN"/>
    <property type="match status" value="1"/>
</dbReference>
<proteinExistence type="predicted"/>
<dbReference type="Pfam" id="PF14237">
    <property type="entry name" value="GYF_2"/>
    <property type="match status" value="1"/>
</dbReference>
<keyword evidence="10" id="KW-1185">Reference proteome</keyword>
<dbReference type="GO" id="GO:0005886">
    <property type="term" value="C:plasma membrane"/>
    <property type="evidence" value="ECO:0007669"/>
    <property type="project" value="UniProtKB-SubCell"/>
</dbReference>
<dbReference type="Proteomes" id="UP000306196">
    <property type="component" value="Unassembled WGS sequence"/>
</dbReference>
<keyword evidence="2" id="KW-1003">Cell membrane</keyword>
<dbReference type="PANTHER" id="PTHR36115">
    <property type="entry name" value="PROLINE-RICH ANTIGEN HOMOLOG-RELATED"/>
    <property type="match status" value="1"/>
</dbReference>
<reference evidence="9 10" key="1">
    <citation type="submission" date="2019-05" db="EMBL/GenBank/DDBJ databases">
        <title>Verrucobacter flavum gen. nov., sp. nov. a new member of the family Verrucomicrobiaceae.</title>
        <authorList>
            <person name="Szuroczki S."/>
            <person name="Abbaszade G."/>
            <person name="Szabo A."/>
            <person name="Felfoldi T."/>
            <person name="Schumann P."/>
            <person name="Boka K."/>
            <person name="Keki Z."/>
            <person name="Toumi M."/>
            <person name="Toth E."/>
        </authorList>
    </citation>
    <scope>NUCLEOTIDE SEQUENCE [LARGE SCALE GENOMIC DNA]</scope>
    <source>
        <strain evidence="9 10">MG-N-17</strain>
    </source>
</reference>
<protein>
    <submittedName>
        <fullName evidence="9">RDD family protein</fullName>
    </submittedName>
</protein>
<dbReference type="AlphaFoldDB" id="A0A5R8KBN0"/>
<evidence type="ECO:0000256" key="6">
    <source>
        <dbReference type="SAM" id="Phobius"/>
    </source>
</evidence>
<evidence type="ECO:0000256" key="2">
    <source>
        <dbReference type="ARBA" id="ARBA00022475"/>
    </source>
</evidence>
<evidence type="ECO:0000256" key="5">
    <source>
        <dbReference type="ARBA" id="ARBA00023136"/>
    </source>
</evidence>
<evidence type="ECO:0000256" key="3">
    <source>
        <dbReference type="ARBA" id="ARBA00022692"/>
    </source>
</evidence>
<evidence type="ECO:0000313" key="9">
    <source>
        <dbReference type="EMBL" id="TLD69723.1"/>
    </source>
</evidence>
<evidence type="ECO:0000256" key="4">
    <source>
        <dbReference type="ARBA" id="ARBA00022989"/>
    </source>
</evidence>
<comment type="caution">
    <text evidence="9">The sequence shown here is derived from an EMBL/GenBank/DDBJ whole genome shotgun (WGS) entry which is preliminary data.</text>
</comment>
<feature type="transmembrane region" description="Helical" evidence="6">
    <location>
        <begin position="160"/>
        <end position="184"/>
    </location>
</feature>
<accession>A0A5R8KBN0</accession>
<name>A0A5R8KBN0_9BACT</name>
<dbReference type="OrthoDB" id="200422at2"/>
<organism evidence="9 10">
    <name type="scientific">Phragmitibacter flavus</name>
    <dbReference type="NCBI Taxonomy" id="2576071"/>
    <lineage>
        <taxon>Bacteria</taxon>
        <taxon>Pseudomonadati</taxon>
        <taxon>Verrucomicrobiota</taxon>
        <taxon>Verrucomicrobiia</taxon>
        <taxon>Verrucomicrobiales</taxon>
        <taxon>Verrucomicrobiaceae</taxon>
        <taxon>Phragmitibacter</taxon>
    </lineage>
</organism>
<gene>
    <name evidence="9" type="ORF">FEM03_15455</name>
</gene>
<evidence type="ECO:0000259" key="8">
    <source>
        <dbReference type="Pfam" id="PF14237"/>
    </source>
</evidence>
<dbReference type="InterPro" id="IPR010432">
    <property type="entry name" value="RDD"/>
</dbReference>
<keyword evidence="3 6" id="KW-0812">Transmembrane</keyword>
<dbReference type="EMBL" id="VAUV01000011">
    <property type="protein sequence ID" value="TLD69723.1"/>
    <property type="molecule type" value="Genomic_DNA"/>
</dbReference>
<feature type="domain" description="RDD" evidence="7">
    <location>
        <begin position="106"/>
        <end position="251"/>
    </location>
</feature>
<feature type="domain" description="GYF" evidence="8">
    <location>
        <begin position="11"/>
        <end position="55"/>
    </location>
</feature>
<keyword evidence="4 6" id="KW-1133">Transmembrane helix</keyword>
<comment type="subcellular location">
    <subcellularLocation>
        <location evidence="1">Cell membrane</location>
        <topology evidence="1">Multi-pass membrane protein</topology>
    </subcellularLocation>
</comment>
<feature type="transmembrane region" description="Helical" evidence="6">
    <location>
        <begin position="120"/>
        <end position="140"/>
    </location>
</feature>
<dbReference type="Pfam" id="PF06271">
    <property type="entry name" value="RDD"/>
    <property type="match status" value="1"/>
</dbReference>